<dbReference type="PATRIC" id="fig|1195236.3.peg.1657"/>
<comment type="caution">
    <text evidence="1">The sequence shown here is derived from an EMBL/GenBank/DDBJ whole genome shotgun (WGS) entry which is preliminary data.</text>
</comment>
<dbReference type="Proteomes" id="UP000014155">
    <property type="component" value="Unassembled WGS sequence"/>
</dbReference>
<sequence>MNMEEKNTSPLCVLILSDRLLNYAQKLADYLTSVGVQVAALVTSKEQALMFCDERIDFLIIAGYLKNQINYGVIKECGNRGFPAVAVHWAMLDDLISGYCRTYKIPLQFERTLPMDEFVLFLWQNRPLHLALPDEEVPDVQTKPDDKHLKFFVSKIIAFFRNFLFL</sequence>
<dbReference type="RefSeq" id="WP_004624887.1">
    <property type="nucleotide sequence ID" value="NZ_AORV01000026.1"/>
</dbReference>
<protein>
    <recommendedName>
        <fullName evidence="3">Stage 0 sporulation protein A homolog</fullName>
    </recommendedName>
</protein>
<organism evidence="1 2">
    <name type="scientific">Ruminiclostridium cellobioparum subsp. termitidis CT1112</name>
    <dbReference type="NCBI Taxonomy" id="1195236"/>
    <lineage>
        <taxon>Bacteria</taxon>
        <taxon>Bacillati</taxon>
        <taxon>Bacillota</taxon>
        <taxon>Clostridia</taxon>
        <taxon>Eubacteriales</taxon>
        <taxon>Oscillospiraceae</taxon>
        <taxon>Ruminiclostridium</taxon>
    </lineage>
</organism>
<evidence type="ECO:0008006" key="3">
    <source>
        <dbReference type="Google" id="ProtNLM"/>
    </source>
</evidence>
<dbReference type="eggNOG" id="ENOG503336P">
    <property type="taxonomic scope" value="Bacteria"/>
</dbReference>
<gene>
    <name evidence="1" type="ORF">CTER_1340</name>
</gene>
<proteinExistence type="predicted"/>
<keyword evidence="2" id="KW-1185">Reference proteome</keyword>
<dbReference type="AlphaFoldDB" id="S0FQI6"/>
<accession>S0FQI6</accession>
<dbReference type="EMBL" id="AORV01000026">
    <property type="protein sequence ID" value="EMS72631.1"/>
    <property type="molecule type" value="Genomic_DNA"/>
</dbReference>
<name>S0FQI6_RUMCE</name>
<reference evidence="1 2" key="1">
    <citation type="journal article" date="2013" name="Genome Announc.">
        <title>Draft Genome Sequence of the Cellulolytic, Mesophilic, Anaerobic Bacterium Clostridium termitidis Strain CT1112 (DSM 5398).</title>
        <authorList>
            <person name="Lal S."/>
            <person name="Ramachandran U."/>
            <person name="Zhang X."/>
            <person name="Munir R."/>
            <person name="Sparling R."/>
            <person name="Levin D.B."/>
        </authorList>
    </citation>
    <scope>NUCLEOTIDE SEQUENCE [LARGE SCALE GENOMIC DNA]</scope>
    <source>
        <strain evidence="1 2">CT1112</strain>
    </source>
</reference>
<evidence type="ECO:0000313" key="1">
    <source>
        <dbReference type="EMBL" id="EMS72631.1"/>
    </source>
</evidence>
<evidence type="ECO:0000313" key="2">
    <source>
        <dbReference type="Proteomes" id="UP000014155"/>
    </source>
</evidence>